<dbReference type="RefSeq" id="WP_090362523.1">
    <property type="nucleotide sequence ID" value="NZ_FMUB01000011.1"/>
</dbReference>
<dbReference type="SUPFAM" id="SSF53474">
    <property type="entry name" value="alpha/beta-Hydrolases"/>
    <property type="match status" value="1"/>
</dbReference>
<organism evidence="3 4">
    <name type="scientific">Mycolicibacterium fluoranthenivorans</name>
    <dbReference type="NCBI Taxonomy" id="258505"/>
    <lineage>
        <taxon>Bacteria</taxon>
        <taxon>Bacillati</taxon>
        <taxon>Actinomycetota</taxon>
        <taxon>Actinomycetes</taxon>
        <taxon>Mycobacteriales</taxon>
        <taxon>Mycobacteriaceae</taxon>
        <taxon>Mycolicibacterium</taxon>
    </lineage>
</organism>
<feature type="domain" description="PE-PPE" evidence="2">
    <location>
        <begin position="94"/>
        <end position="316"/>
    </location>
</feature>
<dbReference type="InterPro" id="IPR013228">
    <property type="entry name" value="PE-PPE_C"/>
</dbReference>
<feature type="compositionally biased region" description="Basic and acidic residues" evidence="1">
    <location>
        <begin position="516"/>
        <end position="529"/>
    </location>
</feature>
<dbReference type="AlphaFoldDB" id="A0A1G4WUG4"/>
<evidence type="ECO:0000313" key="4">
    <source>
        <dbReference type="Proteomes" id="UP000199707"/>
    </source>
</evidence>
<name>A0A1G4WUG4_9MYCO</name>
<proteinExistence type="predicted"/>
<feature type="compositionally biased region" description="Low complexity" evidence="1">
    <location>
        <begin position="494"/>
        <end position="511"/>
    </location>
</feature>
<feature type="compositionally biased region" description="Basic residues" evidence="1">
    <location>
        <begin position="467"/>
        <end position="481"/>
    </location>
</feature>
<dbReference type="InterPro" id="IPR029058">
    <property type="entry name" value="AB_hydrolase_fold"/>
</dbReference>
<reference evidence="4" key="1">
    <citation type="submission" date="2016-10" db="EMBL/GenBank/DDBJ databases">
        <authorList>
            <person name="Varghese N."/>
            <person name="Submissions S."/>
        </authorList>
    </citation>
    <scope>NUCLEOTIDE SEQUENCE [LARGE SCALE GENOMIC DNA]</scope>
    <source>
        <strain evidence="4">UNC267MFSha1.1M11</strain>
    </source>
</reference>
<evidence type="ECO:0000313" key="3">
    <source>
        <dbReference type="EMBL" id="SCX29843.1"/>
    </source>
</evidence>
<dbReference type="STRING" id="1502745.SAMN02799620_04922"/>
<dbReference type="EMBL" id="FMUB01000011">
    <property type="protein sequence ID" value="SCX29843.1"/>
    <property type="molecule type" value="Genomic_DNA"/>
</dbReference>
<feature type="compositionally biased region" description="Low complexity" evidence="1">
    <location>
        <begin position="443"/>
        <end position="466"/>
    </location>
</feature>
<sequence>MSFRPVIGVASSASRSLLVFAVIAGLALLSSVGVGVRLLAGTLVAIGGNSNPSSASMIQELGGDPRSLGSYPGSVGVAGHGYLDPTNPASPYYGYDFQKVGWPSQIPLTSGWDGKTTFEQSQQQGLANLQGVLDSALLTDGPVTVAGYSSGANVVVREMRYLQSIGSPDADRLSFLLIASMNRPNGGIAQRFPGLFVPIFGVKFDGSIPTDTPYKTTDVSWEYDPISDFPNYPLNLLADLNALLGFGLLHSNYFPADMTGPRARPDYTDPNSNITYVTLAAPELPLLVPFKMLGVPKQLLDLVRPALKLLVDLGYDRSINPGVPTPASLSPTPQRLIALPFQLLNAVGVGIRHALNPSWDKVPTVSDETDDQTALAAATPTALPQAKTSTHAAQSAAEVTAKTATGKADTTTPADDVKSDPVEVTGAKADDATPAATEDETGGADPATSAEADTSSASASDDAAPPTRRHPAGTHRPHRTKTPAADSTTSSQTPDAGSSDAGSSDSAPSKAGGKHGTRDKDGAAGDRTPRSTGGAGESSDSDKKAA</sequence>
<gene>
    <name evidence="3" type="ORF">SAMN02799620_04922</name>
</gene>
<feature type="compositionally biased region" description="Low complexity" evidence="1">
    <location>
        <begin position="400"/>
        <end position="414"/>
    </location>
</feature>
<evidence type="ECO:0000256" key="1">
    <source>
        <dbReference type="SAM" id="MobiDB-lite"/>
    </source>
</evidence>
<feature type="region of interest" description="Disordered" evidence="1">
    <location>
        <begin position="379"/>
        <end position="546"/>
    </location>
</feature>
<protein>
    <submittedName>
        <fullName evidence="3">PE-PPE domain-containing protein</fullName>
    </submittedName>
</protein>
<accession>A0A1G4WUG4</accession>
<dbReference type="Proteomes" id="UP000199707">
    <property type="component" value="Unassembled WGS sequence"/>
</dbReference>
<dbReference type="Pfam" id="PF08237">
    <property type="entry name" value="PE-PPE"/>
    <property type="match status" value="1"/>
</dbReference>
<evidence type="ECO:0000259" key="2">
    <source>
        <dbReference type="Pfam" id="PF08237"/>
    </source>
</evidence>